<dbReference type="Proteomes" id="UP000828390">
    <property type="component" value="Unassembled WGS sequence"/>
</dbReference>
<organism evidence="2 3">
    <name type="scientific">Dreissena polymorpha</name>
    <name type="common">Zebra mussel</name>
    <name type="synonym">Mytilus polymorpha</name>
    <dbReference type="NCBI Taxonomy" id="45954"/>
    <lineage>
        <taxon>Eukaryota</taxon>
        <taxon>Metazoa</taxon>
        <taxon>Spiralia</taxon>
        <taxon>Lophotrochozoa</taxon>
        <taxon>Mollusca</taxon>
        <taxon>Bivalvia</taxon>
        <taxon>Autobranchia</taxon>
        <taxon>Heteroconchia</taxon>
        <taxon>Euheterodonta</taxon>
        <taxon>Imparidentia</taxon>
        <taxon>Neoheterodontei</taxon>
        <taxon>Myida</taxon>
        <taxon>Dreissenoidea</taxon>
        <taxon>Dreissenidae</taxon>
        <taxon>Dreissena</taxon>
    </lineage>
</organism>
<sequence length="141" mass="15796">MNGLCTLLMLLCQFIVFVFVNGQILYNIGVAESDNISIWKINKRNVSDDVDKTTSVEVPTRDVTVGQTRNETQSQTVNLAPGSTHLTSRAVKSNNHTEIRDSHRSGGSNRIELPALWKEVCTLYDGDFIESYFTFPLITIN</sequence>
<gene>
    <name evidence="2" type="ORF">DPMN_094641</name>
</gene>
<feature type="signal peptide" evidence="1">
    <location>
        <begin position="1"/>
        <end position="22"/>
    </location>
</feature>
<dbReference type="AlphaFoldDB" id="A0A9D4L535"/>
<comment type="caution">
    <text evidence="2">The sequence shown here is derived from an EMBL/GenBank/DDBJ whole genome shotgun (WGS) entry which is preliminary data.</text>
</comment>
<evidence type="ECO:0000256" key="1">
    <source>
        <dbReference type="SAM" id="SignalP"/>
    </source>
</evidence>
<feature type="chain" id="PRO_5038648059" evidence="1">
    <location>
        <begin position="23"/>
        <end position="141"/>
    </location>
</feature>
<reference evidence="2" key="2">
    <citation type="submission" date="2020-11" db="EMBL/GenBank/DDBJ databases">
        <authorList>
            <person name="McCartney M.A."/>
            <person name="Auch B."/>
            <person name="Kono T."/>
            <person name="Mallez S."/>
            <person name="Becker A."/>
            <person name="Gohl D.M."/>
            <person name="Silverstein K.A.T."/>
            <person name="Koren S."/>
            <person name="Bechman K.B."/>
            <person name="Herman A."/>
            <person name="Abrahante J.E."/>
            <person name="Garbe J."/>
        </authorList>
    </citation>
    <scope>NUCLEOTIDE SEQUENCE</scope>
    <source>
        <strain evidence="2">Duluth1</strain>
        <tissue evidence="2">Whole animal</tissue>
    </source>
</reference>
<accession>A0A9D4L535</accession>
<proteinExistence type="predicted"/>
<evidence type="ECO:0000313" key="3">
    <source>
        <dbReference type="Proteomes" id="UP000828390"/>
    </source>
</evidence>
<reference evidence="2" key="1">
    <citation type="journal article" date="2019" name="bioRxiv">
        <title>The Genome of the Zebra Mussel, Dreissena polymorpha: A Resource for Invasive Species Research.</title>
        <authorList>
            <person name="McCartney M.A."/>
            <person name="Auch B."/>
            <person name="Kono T."/>
            <person name="Mallez S."/>
            <person name="Zhang Y."/>
            <person name="Obille A."/>
            <person name="Becker A."/>
            <person name="Abrahante J.E."/>
            <person name="Garbe J."/>
            <person name="Badalamenti J.P."/>
            <person name="Herman A."/>
            <person name="Mangelson H."/>
            <person name="Liachko I."/>
            <person name="Sullivan S."/>
            <person name="Sone E.D."/>
            <person name="Koren S."/>
            <person name="Silverstein K.A.T."/>
            <person name="Beckman K.B."/>
            <person name="Gohl D.M."/>
        </authorList>
    </citation>
    <scope>NUCLEOTIDE SEQUENCE</scope>
    <source>
        <strain evidence="2">Duluth1</strain>
        <tissue evidence="2">Whole animal</tissue>
    </source>
</reference>
<evidence type="ECO:0000313" key="2">
    <source>
        <dbReference type="EMBL" id="KAH3852142.1"/>
    </source>
</evidence>
<name>A0A9D4L535_DREPO</name>
<keyword evidence="1" id="KW-0732">Signal</keyword>
<dbReference type="EMBL" id="JAIWYP010000003">
    <property type="protein sequence ID" value="KAH3852142.1"/>
    <property type="molecule type" value="Genomic_DNA"/>
</dbReference>
<keyword evidence="3" id="KW-1185">Reference proteome</keyword>
<protein>
    <submittedName>
        <fullName evidence="2">Uncharacterized protein</fullName>
    </submittedName>
</protein>